<dbReference type="PROSITE" id="PS51352">
    <property type="entry name" value="THIOREDOXIN_2"/>
    <property type="match status" value="1"/>
</dbReference>
<dbReference type="SUPFAM" id="SSF52833">
    <property type="entry name" value="Thioredoxin-like"/>
    <property type="match status" value="1"/>
</dbReference>
<dbReference type="STRING" id="153721.MYP_2005"/>
<reference evidence="2 3" key="1">
    <citation type="submission" date="2014-09" db="EMBL/GenBank/DDBJ databases">
        <title>Sporocytophaga myxococcoides PG-01 genome sequencing.</title>
        <authorList>
            <person name="Liu L."/>
            <person name="Gao P.J."/>
            <person name="Chen G.J."/>
            <person name="Wang L.S."/>
        </authorList>
    </citation>
    <scope>NUCLEOTIDE SEQUENCE [LARGE SCALE GENOMIC DNA]</scope>
    <source>
        <strain evidence="2 3">PG-01</strain>
    </source>
</reference>
<keyword evidence="3" id="KW-1185">Reference proteome</keyword>
<comment type="caution">
    <text evidence="2">The sequence shown here is derived from an EMBL/GenBank/DDBJ whole genome shotgun (WGS) entry which is preliminary data.</text>
</comment>
<sequence length="194" mass="22424">MRKGLIIFIVTFCFLAICALLWKEYFRYSLPTSVPSNYKFVNAGLYTSLFKEYKDPILLHFFNPKCPCSKFNSSYIQSLHRRYKDRITFFAVVEQAHIKDYKDQFDFKLITDDGSIADTFGVYATPQAVILKDGKLIYRGNYNKARFCTDKDTYFPEIILDSLLNNKQLPNMPSAASQAYGCNLNSDLNFITTP</sequence>
<evidence type="ECO:0000313" key="3">
    <source>
        <dbReference type="Proteomes" id="UP000030185"/>
    </source>
</evidence>
<accession>A0A098LED2</accession>
<dbReference type="AlphaFoldDB" id="A0A098LED2"/>
<dbReference type="InterPro" id="IPR013766">
    <property type="entry name" value="Thioredoxin_domain"/>
</dbReference>
<dbReference type="Pfam" id="PF20029">
    <property type="entry name" value="DUF6436"/>
    <property type="match status" value="1"/>
</dbReference>
<dbReference type="InterPro" id="IPR036249">
    <property type="entry name" value="Thioredoxin-like_sf"/>
</dbReference>
<evidence type="ECO:0000313" key="2">
    <source>
        <dbReference type="EMBL" id="GAL84777.1"/>
    </source>
</evidence>
<dbReference type="RefSeq" id="WP_052430065.1">
    <property type="nucleotide sequence ID" value="NZ_BBLT01000003.1"/>
</dbReference>
<dbReference type="EMBL" id="BBLT01000003">
    <property type="protein sequence ID" value="GAL84777.1"/>
    <property type="molecule type" value="Genomic_DNA"/>
</dbReference>
<proteinExistence type="predicted"/>
<name>A0A098LED2_9BACT</name>
<dbReference type="Gene3D" id="3.40.30.10">
    <property type="entry name" value="Glutaredoxin"/>
    <property type="match status" value="1"/>
</dbReference>
<gene>
    <name evidence="2" type="ORF">MYP_2005</name>
</gene>
<dbReference type="Proteomes" id="UP000030185">
    <property type="component" value="Unassembled WGS sequence"/>
</dbReference>
<protein>
    <recommendedName>
        <fullName evidence="1">Thioredoxin domain-containing protein</fullName>
    </recommendedName>
</protein>
<dbReference type="InterPro" id="IPR045494">
    <property type="entry name" value="DUF6436"/>
</dbReference>
<feature type="domain" description="Thioredoxin" evidence="1">
    <location>
        <begin position="19"/>
        <end position="165"/>
    </location>
</feature>
<dbReference type="eggNOG" id="COG0526">
    <property type="taxonomic scope" value="Bacteria"/>
</dbReference>
<organism evidence="2 3">
    <name type="scientific">Sporocytophaga myxococcoides</name>
    <dbReference type="NCBI Taxonomy" id="153721"/>
    <lineage>
        <taxon>Bacteria</taxon>
        <taxon>Pseudomonadati</taxon>
        <taxon>Bacteroidota</taxon>
        <taxon>Cytophagia</taxon>
        <taxon>Cytophagales</taxon>
        <taxon>Cytophagaceae</taxon>
        <taxon>Sporocytophaga</taxon>
    </lineage>
</organism>
<evidence type="ECO:0000259" key="1">
    <source>
        <dbReference type="PROSITE" id="PS51352"/>
    </source>
</evidence>